<evidence type="ECO:0000256" key="4">
    <source>
        <dbReference type="ARBA" id="ARBA00022692"/>
    </source>
</evidence>
<dbReference type="eggNOG" id="KOG1286">
    <property type="taxonomic scope" value="Eukaryota"/>
</dbReference>
<dbReference type="HOGENOM" id="CLU_007946_12_2_1"/>
<evidence type="ECO:0000313" key="10">
    <source>
        <dbReference type="EMBL" id="EER32397.1"/>
    </source>
</evidence>
<feature type="transmembrane region" description="Helical" evidence="8">
    <location>
        <begin position="275"/>
        <end position="295"/>
    </location>
</feature>
<feature type="transmembrane region" description="Helical" evidence="8">
    <location>
        <begin position="399"/>
        <end position="420"/>
    </location>
</feature>
<sequence length="545" mass="61910">MSSVYSTQFSTDDKKIPVTDLEDVVEESSSSDHPVEPPHSEHLNRSLSTRTINMITIAGIIGTGLFLSSGRMLKTAGPLGLLLNYLIIGILIFFMMLCLGEMSVQYPVSGSFSVYAKRFGSDSLAFAVLVNYWLNDCVSVAADLTALQLVFQYWTDFHWYVISIIFWVFLLFLNVLHVRIYAEAEYGLALLKVITIVIFFIVSIVCNAGKNPLHEYIGFRYWSYGDAPFVNNFRGFSSVFVSAAYAYGGVESITLTAGETKNPTRVIPRTIKMTFFRILIFYIFTAFFIGMNIPYDYPNLSTKTIATSPFTIVFQMVGSHGAGNFMNAVIMTSIISAGNHALFAGSRLAYNLSLHGYIPKVFLPLNRWKVPYVAVIATWLLGGLCFASAFVGSGELWNWLQAIVGLSNLISWWVIGVVSLRFRRGLEKQGRTHELLMKNWSYPYGPWFVVIFGMFIILVQGWSTFSPFSAHDFFQSYLELGVFPISFLFWWLIVKKGKDKFVMSEEMDFDTDRYFETEEEIEEKKYSESLKGWAKFKYSFAENFL</sequence>
<feature type="domain" description="Amino acid permease/ SLC12A" evidence="9">
    <location>
        <begin position="53"/>
        <end position="500"/>
    </location>
</feature>
<proteinExistence type="inferred from homology"/>
<dbReference type="OrthoDB" id="3900342at2759"/>
<dbReference type="InterPro" id="IPR050524">
    <property type="entry name" value="APC_YAT"/>
</dbReference>
<evidence type="ECO:0000256" key="7">
    <source>
        <dbReference type="ARBA" id="ARBA00023136"/>
    </source>
</evidence>
<comment type="similarity">
    <text evidence="2">Belongs to the amino acid-polyamine-organocation (APC) superfamily. YAT (TC 2.A.3.10) family.</text>
</comment>
<name>C5MCW7_CANTT</name>
<keyword evidence="11" id="KW-1185">Reference proteome</keyword>
<gene>
    <name evidence="10" type="ORF">CTRG_04068</name>
</gene>
<dbReference type="InterPro" id="IPR004841">
    <property type="entry name" value="AA-permease/SLC12A_dom"/>
</dbReference>
<evidence type="ECO:0000313" key="11">
    <source>
        <dbReference type="Proteomes" id="UP000002037"/>
    </source>
</evidence>
<dbReference type="EMBL" id="GG692399">
    <property type="protein sequence ID" value="EER32397.1"/>
    <property type="molecule type" value="Genomic_DNA"/>
</dbReference>
<accession>C5MCW7</accession>
<feature type="transmembrane region" description="Helical" evidence="8">
    <location>
        <begin position="441"/>
        <end position="462"/>
    </location>
</feature>
<evidence type="ECO:0000256" key="2">
    <source>
        <dbReference type="ARBA" id="ARBA00006983"/>
    </source>
</evidence>
<organism evidence="10 11">
    <name type="scientific">Candida tropicalis (strain ATCC MYA-3404 / T1)</name>
    <name type="common">Yeast</name>
    <dbReference type="NCBI Taxonomy" id="294747"/>
    <lineage>
        <taxon>Eukaryota</taxon>
        <taxon>Fungi</taxon>
        <taxon>Dikarya</taxon>
        <taxon>Ascomycota</taxon>
        <taxon>Saccharomycotina</taxon>
        <taxon>Pichiomycetes</taxon>
        <taxon>Debaryomycetaceae</taxon>
        <taxon>Candida/Lodderomyces clade</taxon>
        <taxon>Candida</taxon>
    </lineage>
</organism>
<evidence type="ECO:0000256" key="5">
    <source>
        <dbReference type="ARBA" id="ARBA00022970"/>
    </source>
</evidence>
<feature type="transmembrane region" description="Helical" evidence="8">
    <location>
        <begin position="159"/>
        <end position="180"/>
    </location>
</feature>
<protein>
    <recommendedName>
        <fullName evidence="9">Amino acid permease/ SLC12A domain-containing protein</fullName>
    </recommendedName>
</protein>
<dbReference type="GO" id="GO:0016020">
    <property type="term" value="C:membrane"/>
    <property type="evidence" value="ECO:0007669"/>
    <property type="project" value="UniProtKB-SubCell"/>
</dbReference>
<keyword evidence="3" id="KW-0813">Transport</keyword>
<evidence type="ECO:0000256" key="8">
    <source>
        <dbReference type="SAM" id="Phobius"/>
    </source>
</evidence>
<dbReference type="Pfam" id="PF00324">
    <property type="entry name" value="AA_permease"/>
    <property type="match status" value="1"/>
</dbReference>
<dbReference type="AlphaFoldDB" id="C5MCW7"/>
<keyword evidence="6 8" id="KW-1133">Transmembrane helix</keyword>
<feature type="transmembrane region" description="Helical" evidence="8">
    <location>
        <begin position="82"/>
        <end position="104"/>
    </location>
</feature>
<dbReference type="GeneID" id="8297046"/>
<comment type="subcellular location">
    <subcellularLocation>
        <location evidence="1">Membrane</location>
        <topology evidence="1">Multi-pass membrane protein</topology>
    </subcellularLocation>
</comment>
<dbReference type="KEGG" id="ctp:CTRG_04068"/>
<dbReference type="FunFam" id="1.20.1740.10:FF:000001">
    <property type="entry name" value="Amino acid permease"/>
    <property type="match status" value="1"/>
</dbReference>
<evidence type="ECO:0000256" key="3">
    <source>
        <dbReference type="ARBA" id="ARBA00022448"/>
    </source>
</evidence>
<dbReference type="VEuPathDB" id="FungiDB:CTRG_04068"/>
<dbReference type="Gene3D" id="1.20.1740.10">
    <property type="entry name" value="Amino acid/polyamine transporter I"/>
    <property type="match status" value="1"/>
</dbReference>
<keyword evidence="7 8" id="KW-0472">Membrane</keyword>
<feature type="transmembrane region" description="Helical" evidence="8">
    <location>
        <begin position="370"/>
        <end position="393"/>
    </location>
</feature>
<dbReference type="GO" id="GO:0015171">
    <property type="term" value="F:amino acid transmembrane transporter activity"/>
    <property type="evidence" value="ECO:0007669"/>
    <property type="project" value="UniProtKB-ARBA"/>
</dbReference>
<keyword evidence="5" id="KW-0029">Amino-acid transport</keyword>
<feature type="transmembrane region" description="Helical" evidence="8">
    <location>
        <begin position="186"/>
        <end position="206"/>
    </location>
</feature>
<dbReference type="InterPro" id="IPR004840">
    <property type="entry name" value="Amino_acid_permease_CS"/>
</dbReference>
<feature type="transmembrane region" description="Helical" evidence="8">
    <location>
        <begin position="325"/>
        <end position="350"/>
    </location>
</feature>
<evidence type="ECO:0000256" key="6">
    <source>
        <dbReference type="ARBA" id="ARBA00022989"/>
    </source>
</evidence>
<dbReference type="PANTHER" id="PTHR43341">
    <property type="entry name" value="AMINO ACID PERMEASE"/>
    <property type="match status" value="1"/>
</dbReference>
<evidence type="ECO:0000259" key="9">
    <source>
        <dbReference type="Pfam" id="PF00324"/>
    </source>
</evidence>
<feature type="transmembrane region" description="Helical" evidence="8">
    <location>
        <begin position="474"/>
        <end position="494"/>
    </location>
</feature>
<evidence type="ECO:0000256" key="1">
    <source>
        <dbReference type="ARBA" id="ARBA00004141"/>
    </source>
</evidence>
<dbReference type="PIRSF" id="PIRSF006060">
    <property type="entry name" value="AA_transporter"/>
    <property type="match status" value="1"/>
</dbReference>
<feature type="transmembrane region" description="Helical" evidence="8">
    <location>
        <begin position="51"/>
        <end position="70"/>
    </location>
</feature>
<dbReference type="PROSITE" id="PS00218">
    <property type="entry name" value="AMINO_ACID_PERMEASE_1"/>
    <property type="match status" value="1"/>
</dbReference>
<reference evidence="10 11" key="1">
    <citation type="journal article" date="2009" name="Nature">
        <title>Evolution of pathogenicity and sexual reproduction in eight Candida genomes.</title>
        <authorList>
            <person name="Butler G."/>
            <person name="Rasmussen M.D."/>
            <person name="Lin M.F."/>
            <person name="Santos M.A."/>
            <person name="Sakthikumar S."/>
            <person name="Munro C.A."/>
            <person name="Rheinbay E."/>
            <person name="Grabherr M."/>
            <person name="Forche A."/>
            <person name="Reedy J.L."/>
            <person name="Agrafioti I."/>
            <person name="Arnaud M.B."/>
            <person name="Bates S."/>
            <person name="Brown A.J."/>
            <person name="Brunke S."/>
            <person name="Costanzo M.C."/>
            <person name="Fitzpatrick D.A."/>
            <person name="de Groot P.W."/>
            <person name="Harris D."/>
            <person name="Hoyer L.L."/>
            <person name="Hube B."/>
            <person name="Klis F.M."/>
            <person name="Kodira C."/>
            <person name="Lennard N."/>
            <person name="Logue M.E."/>
            <person name="Martin R."/>
            <person name="Neiman A.M."/>
            <person name="Nikolaou E."/>
            <person name="Quail M.A."/>
            <person name="Quinn J."/>
            <person name="Santos M.C."/>
            <person name="Schmitzberger F.F."/>
            <person name="Sherlock G."/>
            <person name="Shah P."/>
            <person name="Silverstein K.A."/>
            <person name="Skrzypek M.S."/>
            <person name="Soll D."/>
            <person name="Staggs R."/>
            <person name="Stansfield I."/>
            <person name="Stumpf M.P."/>
            <person name="Sudbery P.E."/>
            <person name="Srikantha T."/>
            <person name="Zeng Q."/>
            <person name="Berman J."/>
            <person name="Berriman M."/>
            <person name="Heitman J."/>
            <person name="Gow N.A."/>
            <person name="Lorenz M.C."/>
            <person name="Birren B.W."/>
            <person name="Kellis M."/>
            <person name="Cuomo C.A."/>
        </authorList>
    </citation>
    <scope>NUCLEOTIDE SEQUENCE [LARGE SCALE GENOMIC DNA]</scope>
    <source>
        <strain evidence="11">ATCC MYA-3404 / T1</strain>
    </source>
</reference>
<dbReference type="PANTHER" id="PTHR43341:SF3">
    <property type="entry name" value="AMINO-ACID PERMEASE PB1C11.02-RELATED"/>
    <property type="match status" value="1"/>
</dbReference>
<dbReference type="Proteomes" id="UP000002037">
    <property type="component" value="Unassembled WGS sequence"/>
</dbReference>
<keyword evidence="4 8" id="KW-0812">Transmembrane</keyword>
<dbReference type="RefSeq" id="XP_002549771.1">
    <property type="nucleotide sequence ID" value="XM_002549725.1"/>
</dbReference>